<dbReference type="PaxDb" id="65489-OBART12G12610.1"/>
<dbReference type="InterPro" id="IPR001810">
    <property type="entry name" value="F-box_dom"/>
</dbReference>
<dbReference type="STRING" id="65489.A0A0D3HUN4"/>
<dbReference type="SUPFAM" id="SSF81383">
    <property type="entry name" value="F-box domain"/>
    <property type="match status" value="1"/>
</dbReference>
<dbReference type="Gramene" id="OBART12G12610.1">
    <property type="protein sequence ID" value="OBART12G12610.1"/>
    <property type="gene ID" value="OBART12G12610"/>
</dbReference>
<dbReference type="NCBIfam" id="TIGR01640">
    <property type="entry name" value="F_box_assoc_1"/>
    <property type="match status" value="1"/>
</dbReference>
<dbReference type="SMART" id="SM00256">
    <property type="entry name" value="FBOX"/>
    <property type="match status" value="1"/>
</dbReference>
<dbReference type="eggNOG" id="ENOG502STSX">
    <property type="taxonomic scope" value="Eukaryota"/>
</dbReference>
<keyword evidence="3" id="KW-1185">Reference proteome</keyword>
<dbReference type="Gene3D" id="1.20.1280.50">
    <property type="match status" value="1"/>
</dbReference>
<dbReference type="Pfam" id="PF08268">
    <property type="entry name" value="FBA_3"/>
    <property type="match status" value="1"/>
</dbReference>
<dbReference type="Proteomes" id="UP000026960">
    <property type="component" value="Chromosome 12"/>
</dbReference>
<name>A0A0D3HUN4_9ORYZ</name>
<dbReference type="AlphaFoldDB" id="A0A0D3HUN4"/>
<reference evidence="2" key="2">
    <citation type="submission" date="2015-03" db="UniProtKB">
        <authorList>
            <consortium name="EnsemblPlants"/>
        </authorList>
    </citation>
    <scope>IDENTIFICATION</scope>
</reference>
<dbReference type="InterPro" id="IPR017451">
    <property type="entry name" value="F-box-assoc_interact_dom"/>
</dbReference>
<dbReference type="InterPro" id="IPR036047">
    <property type="entry name" value="F-box-like_dom_sf"/>
</dbReference>
<protein>
    <recommendedName>
        <fullName evidence="1">F-box domain-containing protein</fullName>
    </recommendedName>
</protein>
<dbReference type="InterPro" id="IPR013187">
    <property type="entry name" value="F-box-assoc_dom_typ3"/>
</dbReference>
<evidence type="ECO:0000313" key="3">
    <source>
        <dbReference type="Proteomes" id="UP000026960"/>
    </source>
</evidence>
<dbReference type="HOGENOM" id="CLU_053613_0_0_1"/>
<dbReference type="SUPFAM" id="SSF63825">
    <property type="entry name" value="YWTD domain"/>
    <property type="match status" value="1"/>
</dbReference>
<sequence length="365" mass="40996">MEDYLPTDAFVEILLRLPPFTRRRFRLVCRRWRDLLDERTPRIHARVKPLAFTRGRHAAQLGSSSAYVYDDDDLSGEFVCCRQVWCGGAAAAAGLVMFGCRNGILAMVDDRTGDITLANPATGETLAVPPPPRLPRNCAFHRAAVGFGYHPTTGRYKIVHFPIQDRRTETFDAVRVLTLGAEEDASTSWRDVPPPAGSSCDVGCGLVSVDGAMYWIAMGGGGAAIMSFDLEHERVARVTSLPAMARGKLAAGRCCHLTVIRRRLAVVITASDVTVWVLHKGRRKQRWINQYRVVGMDTYHKQLTRPYFFFSHGEHYMTITWRFPYISMRAHRLKKGDGEPKEMALLEQGTSIQVFSYAETTETLR</sequence>
<dbReference type="PROSITE" id="PS50181">
    <property type="entry name" value="FBOX"/>
    <property type="match status" value="1"/>
</dbReference>
<dbReference type="EnsemblPlants" id="OBART12G12610.1">
    <property type="protein sequence ID" value="OBART12G12610.1"/>
    <property type="gene ID" value="OBART12G12610"/>
</dbReference>
<reference evidence="2" key="1">
    <citation type="journal article" date="2009" name="Rice">
        <title>De Novo Next Generation Sequencing of Plant Genomes.</title>
        <authorList>
            <person name="Rounsley S."/>
            <person name="Marri P.R."/>
            <person name="Yu Y."/>
            <person name="He R."/>
            <person name="Sisneros N."/>
            <person name="Goicoechea J.L."/>
            <person name="Lee S.J."/>
            <person name="Angelova A."/>
            <person name="Kudrna D."/>
            <person name="Luo M."/>
            <person name="Affourtit J."/>
            <person name="Desany B."/>
            <person name="Knight J."/>
            <person name="Niazi F."/>
            <person name="Egholm M."/>
            <person name="Wing R.A."/>
        </authorList>
    </citation>
    <scope>NUCLEOTIDE SEQUENCE [LARGE SCALE GENOMIC DNA]</scope>
    <source>
        <strain evidence="2">cv. IRGC 105608</strain>
    </source>
</reference>
<proteinExistence type="predicted"/>
<organism evidence="2">
    <name type="scientific">Oryza barthii</name>
    <dbReference type="NCBI Taxonomy" id="65489"/>
    <lineage>
        <taxon>Eukaryota</taxon>
        <taxon>Viridiplantae</taxon>
        <taxon>Streptophyta</taxon>
        <taxon>Embryophyta</taxon>
        <taxon>Tracheophyta</taxon>
        <taxon>Spermatophyta</taxon>
        <taxon>Magnoliopsida</taxon>
        <taxon>Liliopsida</taxon>
        <taxon>Poales</taxon>
        <taxon>Poaceae</taxon>
        <taxon>BOP clade</taxon>
        <taxon>Oryzoideae</taxon>
        <taxon>Oryzeae</taxon>
        <taxon>Oryzinae</taxon>
        <taxon>Oryza</taxon>
    </lineage>
</organism>
<accession>A0A0D3HUN4</accession>
<evidence type="ECO:0000313" key="2">
    <source>
        <dbReference type="EnsemblPlants" id="OBART12G12610.1"/>
    </source>
</evidence>
<feature type="domain" description="F-box" evidence="1">
    <location>
        <begin position="1"/>
        <end position="47"/>
    </location>
</feature>
<evidence type="ECO:0000259" key="1">
    <source>
        <dbReference type="PROSITE" id="PS50181"/>
    </source>
</evidence>
<dbReference type="PANTHER" id="PTHR31111">
    <property type="entry name" value="BNAA05G37150D PROTEIN-RELATED"/>
    <property type="match status" value="1"/>
</dbReference>
<dbReference type="PANTHER" id="PTHR31111:SF133">
    <property type="entry name" value="OS07G0196600 PROTEIN"/>
    <property type="match status" value="1"/>
</dbReference>
<dbReference type="Pfam" id="PF00646">
    <property type="entry name" value="F-box"/>
    <property type="match status" value="1"/>
</dbReference>